<organism evidence="1 2">
    <name type="scientific">Gossypium barbadense</name>
    <name type="common">Sea Island cotton</name>
    <name type="synonym">Hibiscus barbadensis</name>
    <dbReference type="NCBI Taxonomy" id="3634"/>
    <lineage>
        <taxon>Eukaryota</taxon>
        <taxon>Viridiplantae</taxon>
        <taxon>Streptophyta</taxon>
        <taxon>Embryophyta</taxon>
        <taxon>Tracheophyta</taxon>
        <taxon>Spermatophyta</taxon>
        <taxon>Magnoliopsida</taxon>
        <taxon>eudicotyledons</taxon>
        <taxon>Gunneridae</taxon>
        <taxon>Pentapetalae</taxon>
        <taxon>rosids</taxon>
        <taxon>malvids</taxon>
        <taxon>Malvales</taxon>
        <taxon>Malvaceae</taxon>
        <taxon>Malvoideae</taxon>
        <taxon>Gossypium</taxon>
    </lineage>
</organism>
<dbReference type="AlphaFoldDB" id="A0A2P5X7H3"/>
<dbReference type="Proteomes" id="UP000239757">
    <property type="component" value="Unassembled WGS sequence"/>
</dbReference>
<sequence>MAIPWKRIEPVVTIRQDKSKNNTRKRKSPDAETDFYGTKVAYEDRNKCLKQEGLEDREDGFIDTMKEFKVT</sequence>
<accession>A0A2P5X7H3</accession>
<dbReference type="EMBL" id="KZ665518">
    <property type="protein sequence ID" value="PPR99283.1"/>
    <property type="molecule type" value="Genomic_DNA"/>
</dbReference>
<name>A0A2P5X7H3_GOSBA</name>
<evidence type="ECO:0000313" key="1">
    <source>
        <dbReference type="EMBL" id="PPR99283.1"/>
    </source>
</evidence>
<evidence type="ECO:0000313" key="2">
    <source>
        <dbReference type="Proteomes" id="UP000239757"/>
    </source>
</evidence>
<reference evidence="1 2" key="1">
    <citation type="submission" date="2015-01" db="EMBL/GenBank/DDBJ databases">
        <title>Genome of allotetraploid Gossypium barbadense reveals genomic plasticity and fiber elongation in cotton evolution.</title>
        <authorList>
            <person name="Chen X."/>
            <person name="Liu X."/>
            <person name="Zhao B."/>
            <person name="Zheng H."/>
            <person name="Hu Y."/>
            <person name="Lu G."/>
            <person name="Yang C."/>
            <person name="Chen J."/>
            <person name="Shan C."/>
            <person name="Zhang L."/>
            <person name="Zhou Y."/>
            <person name="Wang L."/>
            <person name="Guo W."/>
            <person name="Bai Y."/>
            <person name="Ruan J."/>
            <person name="Shangguan X."/>
            <person name="Mao Y."/>
            <person name="Jiang J."/>
            <person name="Zhu Y."/>
            <person name="Lei J."/>
            <person name="Kang H."/>
            <person name="Chen S."/>
            <person name="He X."/>
            <person name="Wang R."/>
            <person name="Wang Y."/>
            <person name="Chen J."/>
            <person name="Wang L."/>
            <person name="Yu S."/>
            <person name="Wang B."/>
            <person name="Wei J."/>
            <person name="Song S."/>
            <person name="Lu X."/>
            <person name="Gao Z."/>
            <person name="Gu W."/>
            <person name="Deng X."/>
            <person name="Ma D."/>
            <person name="Wang S."/>
            <person name="Liang W."/>
            <person name="Fang L."/>
            <person name="Cai C."/>
            <person name="Zhu X."/>
            <person name="Zhou B."/>
            <person name="Zhang Y."/>
            <person name="Chen Z."/>
            <person name="Xu S."/>
            <person name="Zhu R."/>
            <person name="Wang S."/>
            <person name="Zhang T."/>
            <person name="Zhao G."/>
        </authorList>
    </citation>
    <scope>NUCLEOTIDE SEQUENCE [LARGE SCALE GENOMIC DNA]</scope>
    <source>
        <strain evidence="2">cv. Xinhai21</strain>
        <tissue evidence="1">Leaf</tissue>
    </source>
</reference>
<gene>
    <name evidence="1" type="ORF">GOBAR_AA21396</name>
</gene>
<protein>
    <submittedName>
        <fullName evidence="1">Uncharacterized protein</fullName>
    </submittedName>
</protein>
<proteinExistence type="predicted"/>